<organism evidence="1">
    <name type="scientific">freshwater metagenome</name>
    <dbReference type="NCBI Taxonomy" id="449393"/>
    <lineage>
        <taxon>unclassified sequences</taxon>
        <taxon>metagenomes</taxon>
        <taxon>ecological metagenomes</taxon>
    </lineage>
</organism>
<dbReference type="Pfam" id="PF11455">
    <property type="entry name" value="MazE-like"/>
    <property type="match status" value="1"/>
</dbReference>
<comment type="caution">
    <text evidence="1">The sequence shown here is derived from an EMBL/GenBank/DDBJ whole genome shotgun (WGS) entry which is preliminary data.</text>
</comment>
<dbReference type="InterPro" id="IPR021558">
    <property type="entry name" value="MazE-like"/>
</dbReference>
<evidence type="ECO:0008006" key="2">
    <source>
        <dbReference type="Google" id="ProtNLM"/>
    </source>
</evidence>
<accession>A0A094Q250</accession>
<dbReference type="AlphaFoldDB" id="A0A094Q250"/>
<dbReference type="EMBL" id="JNSL01000047">
    <property type="protein sequence ID" value="KGA18205.1"/>
    <property type="molecule type" value="Genomic_DNA"/>
</dbReference>
<protein>
    <recommendedName>
        <fullName evidence="2">Antitoxin MazE</fullName>
    </recommendedName>
</protein>
<gene>
    <name evidence="1" type="ORF">GM51_8850</name>
</gene>
<reference evidence="1" key="1">
    <citation type="submission" date="2014-06" db="EMBL/GenBank/DDBJ databases">
        <title>Key roles for freshwater Actinobacteria revealed by deep metagenomic sequencing.</title>
        <authorList>
            <person name="Ghai R."/>
            <person name="Mizuno C.M."/>
            <person name="Picazo A."/>
            <person name="Camacho A."/>
            <person name="Rodriguez-Valera F."/>
        </authorList>
    </citation>
    <scope>NUCLEOTIDE SEQUENCE</scope>
</reference>
<proteinExistence type="predicted"/>
<evidence type="ECO:0000313" key="1">
    <source>
        <dbReference type="EMBL" id="KGA18205.1"/>
    </source>
</evidence>
<sequence length="69" mass="7882">MTSRMRVIEHRKAMEAEGFRLIQVWVPDVTDEQNRAAIARECASINQSDKTDDVMDWLEDAGAGVWDSE</sequence>
<name>A0A094Q250_9ZZZZ</name>